<dbReference type="SMART" id="SM00554">
    <property type="entry name" value="FAS1"/>
    <property type="match status" value="2"/>
</dbReference>
<dbReference type="InterPro" id="IPR052806">
    <property type="entry name" value="Fasciclin-like_AGP"/>
</dbReference>
<dbReference type="PROSITE" id="PS50213">
    <property type="entry name" value="FAS1"/>
    <property type="match status" value="2"/>
</dbReference>
<dbReference type="InterPro" id="IPR000782">
    <property type="entry name" value="FAS1_domain"/>
</dbReference>
<dbReference type="GeneID" id="101513569"/>
<keyword evidence="3" id="KW-1185">Reference proteome</keyword>
<dbReference type="AlphaFoldDB" id="A0A1S2Z1I0"/>
<dbReference type="PANTHER" id="PTHR33985:SF17">
    <property type="entry name" value="FASCICLIN-LIKE ARABINOGALACTAN PROTEIN 20"/>
    <property type="match status" value="1"/>
</dbReference>
<dbReference type="PANTHER" id="PTHR33985">
    <property type="entry name" value="OS02G0491300 PROTEIN-RELATED"/>
    <property type="match status" value="1"/>
</dbReference>
<dbReference type="InterPro" id="IPR036378">
    <property type="entry name" value="FAS1_dom_sf"/>
</dbReference>
<dbReference type="Gene3D" id="2.30.180.10">
    <property type="entry name" value="FAS1 domain"/>
    <property type="match status" value="2"/>
</dbReference>
<proteinExistence type="inferred from homology"/>
<feature type="domain" description="FAS1" evidence="2">
    <location>
        <begin position="122"/>
        <end position="238"/>
    </location>
</feature>
<reference evidence="4" key="1">
    <citation type="submission" date="2025-08" db="UniProtKB">
        <authorList>
            <consortium name="RefSeq"/>
        </authorList>
    </citation>
    <scope>IDENTIFICATION</scope>
    <source>
        <tissue evidence="4">Etiolated seedlings</tissue>
    </source>
</reference>
<evidence type="ECO:0000256" key="1">
    <source>
        <dbReference type="ARBA" id="ARBA00007843"/>
    </source>
</evidence>
<dbReference type="SUPFAM" id="SSF82153">
    <property type="entry name" value="FAS1 domain"/>
    <property type="match status" value="2"/>
</dbReference>
<comment type="similarity">
    <text evidence="1">Belongs to the fasciclin-like AGP family.</text>
</comment>
<dbReference type="RefSeq" id="XP_004513318.1">
    <property type="nucleotide sequence ID" value="XM_004513261.1"/>
</dbReference>
<dbReference type="OrthoDB" id="1893649at2759"/>
<dbReference type="PaxDb" id="3827-XP_004513318.1"/>
<evidence type="ECO:0000313" key="4">
    <source>
        <dbReference type="RefSeq" id="XP_004513318.1"/>
    </source>
</evidence>
<evidence type="ECO:0000259" key="2">
    <source>
        <dbReference type="PROSITE" id="PS50213"/>
    </source>
</evidence>
<evidence type="ECO:0000313" key="3">
    <source>
        <dbReference type="Proteomes" id="UP000087171"/>
    </source>
</evidence>
<feature type="domain" description="FAS1" evidence="2">
    <location>
        <begin position="1"/>
        <end position="102"/>
    </location>
</feature>
<dbReference type="Proteomes" id="UP000087171">
    <property type="component" value="Unplaced"/>
</dbReference>
<accession>A0A1S2Z1I0</accession>
<organism evidence="3 4">
    <name type="scientific">Cicer arietinum</name>
    <name type="common">Chickpea</name>
    <name type="synonym">Garbanzo</name>
    <dbReference type="NCBI Taxonomy" id="3827"/>
    <lineage>
        <taxon>Eukaryota</taxon>
        <taxon>Viridiplantae</taxon>
        <taxon>Streptophyta</taxon>
        <taxon>Embryophyta</taxon>
        <taxon>Tracheophyta</taxon>
        <taxon>Spermatophyta</taxon>
        <taxon>Magnoliopsida</taxon>
        <taxon>eudicotyledons</taxon>
        <taxon>Gunneridae</taxon>
        <taxon>Pentapetalae</taxon>
        <taxon>rosids</taxon>
        <taxon>fabids</taxon>
        <taxon>Fabales</taxon>
        <taxon>Fabaceae</taxon>
        <taxon>Papilionoideae</taxon>
        <taxon>50 kb inversion clade</taxon>
        <taxon>NPAAA clade</taxon>
        <taxon>Hologalegina</taxon>
        <taxon>IRL clade</taxon>
        <taxon>Cicereae</taxon>
        <taxon>Cicer</taxon>
    </lineage>
</organism>
<sequence length="243" mass="26797">MGLTLRLASPSLPTTTSAIIFVPSDTAFRRHGSLPLSLLQYHIIPSKFPLQYLTSLPVSTPLPTLLPYSHLTITSNSLSTPHLSINNITVSTTPLFETPFLLILTIHDFFNSSSLFLPEPTPEPLLRVLQSNNCSAAAAFLETVFPEFTDGTKLTVFAPPDEAVRNVTVLRKHVVRGLITWRDLIRLPGGTLLPSLFDGFDIKVTVFPRLRLVNGVKVIAPDMYRGEFVVVHRVDGLLDNGMV</sequence>
<protein>
    <submittedName>
        <fullName evidence="4">Fasciclin-like arabinogalactan protein 20</fullName>
    </submittedName>
</protein>
<gene>
    <name evidence="4" type="primary">LOC101513569</name>
</gene>
<name>A0A1S2Z1I0_CICAR</name>
<dbReference type="KEGG" id="cam:101513569"/>